<dbReference type="InParanoid" id="C5L333"/>
<dbReference type="PANTHER" id="PTHR15327">
    <property type="entry name" value="MICROFIBRIL-ASSOCIATED PROTEIN"/>
    <property type="match status" value="1"/>
</dbReference>
<sequence length="228" mass="25747">MSAADQYSIIKTKGIQHPQPVRPARYRRGKMPEFAVHEMEDQEEAEQRDRQERKLAAERAKHQAAVVTTGGDDEDDEDSDNEGNRAALIARSRHAVEERVKEEEEAAAAAKRDGATSEDDEDVELEEEEEEEESSESESSSDSDEDEGPLLAGPRFKPVFVRKGERHNTAKVGNQMQYLEKYNETAEDAERKKHEKEDAIVAAISGNLGDVYYCDALDDGYYYCEEAR</sequence>
<evidence type="ECO:0000256" key="1">
    <source>
        <dbReference type="SAM" id="MobiDB-lite"/>
    </source>
</evidence>
<evidence type="ECO:0000313" key="2">
    <source>
        <dbReference type="EMBL" id="EER08860.1"/>
    </source>
</evidence>
<dbReference type="InterPro" id="IPR033194">
    <property type="entry name" value="MFAP1"/>
</dbReference>
<evidence type="ECO:0008006" key="4">
    <source>
        <dbReference type="Google" id="ProtNLM"/>
    </source>
</evidence>
<gene>
    <name evidence="2" type="ORF">Pmar_PMAR015029</name>
</gene>
<protein>
    <recommendedName>
        <fullName evidence="4">Microfibrillar-associated protein 1</fullName>
    </recommendedName>
</protein>
<feature type="compositionally biased region" description="Acidic residues" evidence="1">
    <location>
        <begin position="71"/>
        <end position="81"/>
    </location>
</feature>
<feature type="region of interest" description="Disordered" evidence="1">
    <location>
        <begin position="1"/>
        <end position="176"/>
    </location>
</feature>
<dbReference type="GeneID" id="9064684"/>
<dbReference type="EMBL" id="GG678672">
    <property type="protein sequence ID" value="EER08860.1"/>
    <property type="molecule type" value="Genomic_DNA"/>
</dbReference>
<name>C5L333_PERM5</name>
<feature type="compositionally biased region" description="Basic and acidic residues" evidence="1">
    <location>
        <begin position="35"/>
        <end position="61"/>
    </location>
</feature>
<dbReference type="AlphaFoldDB" id="C5L333"/>
<feature type="compositionally biased region" description="Acidic residues" evidence="1">
    <location>
        <begin position="116"/>
        <end position="148"/>
    </location>
</feature>
<accession>C5L333</accession>
<dbReference type="RefSeq" id="XP_002777044.1">
    <property type="nucleotide sequence ID" value="XM_002776998.1"/>
</dbReference>
<organism evidence="3">
    <name type="scientific">Perkinsus marinus (strain ATCC 50983 / TXsc)</name>
    <dbReference type="NCBI Taxonomy" id="423536"/>
    <lineage>
        <taxon>Eukaryota</taxon>
        <taxon>Sar</taxon>
        <taxon>Alveolata</taxon>
        <taxon>Perkinsozoa</taxon>
        <taxon>Perkinsea</taxon>
        <taxon>Perkinsida</taxon>
        <taxon>Perkinsidae</taxon>
        <taxon>Perkinsus</taxon>
    </lineage>
</organism>
<dbReference type="Proteomes" id="UP000007800">
    <property type="component" value="Unassembled WGS sequence"/>
</dbReference>
<keyword evidence="3" id="KW-1185">Reference proteome</keyword>
<reference evidence="2 3" key="1">
    <citation type="submission" date="2008-07" db="EMBL/GenBank/DDBJ databases">
        <authorList>
            <person name="El-Sayed N."/>
            <person name="Caler E."/>
            <person name="Inman J."/>
            <person name="Amedeo P."/>
            <person name="Hass B."/>
            <person name="Wortman J."/>
        </authorList>
    </citation>
    <scope>NUCLEOTIDE SEQUENCE [LARGE SCALE GENOMIC DNA]</scope>
    <source>
        <strain evidence="3">ATCC 50983 / TXsc</strain>
    </source>
</reference>
<proteinExistence type="predicted"/>
<evidence type="ECO:0000313" key="3">
    <source>
        <dbReference type="Proteomes" id="UP000007800"/>
    </source>
</evidence>